<evidence type="ECO:0000313" key="5">
    <source>
        <dbReference type="Proteomes" id="UP000287972"/>
    </source>
</evidence>
<dbReference type="Gene3D" id="3.40.50.720">
    <property type="entry name" value="NAD(P)-binding Rossmann-like Domain"/>
    <property type="match status" value="1"/>
</dbReference>
<dbReference type="GO" id="GO:0016491">
    <property type="term" value="F:oxidoreductase activity"/>
    <property type="evidence" value="ECO:0007669"/>
    <property type="project" value="UniProtKB-KW"/>
</dbReference>
<gene>
    <name evidence="4" type="ORF">CEP51_012982</name>
</gene>
<dbReference type="AlphaFoldDB" id="A0A428QJN1"/>
<sequence length="195" mass="21320">MEYVERQAANPLQPQEPNKDWADPRVTGFGNFTETIHHKLGSTLQSLISLPPRYNVRVVGASRGISVDIARSYAKADTNTIILAARNTQQLQDLASQVAQINPGCVVHSVKCDITSAFSVHDLAAFTHEKLGQEGKHLNAVIVNSGYANNGELNVTEGNAIHDFWAQSFAVNTFSTYHVAHYMVYSQGHCVSIGI</sequence>
<evidence type="ECO:0008006" key="6">
    <source>
        <dbReference type="Google" id="ProtNLM"/>
    </source>
</evidence>
<evidence type="ECO:0000256" key="3">
    <source>
        <dbReference type="SAM" id="MobiDB-lite"/>
    </source>
</evidence>
<dbReference type="Proteomes" id="UP000287972">
    <property type="component" value="Unassembled WGS sequence"/>
</dbReference>
<organism evidence="4 5">
    <name type="scientific">Fusarium floridanum</name>
    <dbReference type="NCBI Taxonomy" id="1325733"/>
    <lineage>
        <taxon>Eukaryota</taxon>
        <taxon>Fungi</taxon>
        <taxon>Dikarya</taxon>
        <taxon>Ascomycota</taxon>
        <taxon>Pezizomycotina</taxon>
        <taxon>Sordariomycetes</taxon>
        <taxon>Hypocreomycetidae</taxon>
        <taxon>Hypocreales</taxon>
        <taxon>Nectriaceae</taxon>
        <taxon>Fusarium</taxon>
        <taxon>Fusarium solani species complex</taxon>
    </lineage>
</organism>
<dbReference type="InterPro" id="IPR036291">
    <property type="entry name" value="NAD(P)-bd_dom_sf"/>
</dbReference>
<feature type="region of interest" description="Disordered" evidence="3">
    <location>
        <begin position="1"/>
        <end position="23"/>
    </location>
</feature>
<keyword evidence="2" id="KW-0560">Oxidoreductase</keyword>
<evidence type="ECO:0000313" key="4">
    <source>
        <dbReference type="EMBL" id="RSL65520.1"/>
    </source>
</evidence>
<dbReference type="PANTHER" id="PTHR43115:SF4">
    <property type="entry name" value="DEHYDROGENASE_REDUCTASE SDR FAMILY MEMBER 11"/>
    <property type="match status" value="1"/>
</dbReference>
<protein>
    <recommendedName>
        <fullName evidence="6">Ketoreductase (KR) domain-containing protein</fullName>
    </recommendedName>
</protein>
<dbReference type="SUPFAM" id="SSF51735">
    <property type="entry name" value="NAD(P)-binding Rossmann-fold domains"/>
    <property type="match status" value="1"/>
</dbReference>
<comment type="caution">
    <text evidence="4">The sequence shown here is derived from an EMBL/GenBank/DDBJ whole genome shotgun (WGS) entry which is preliminary data.</text>
</comment>
<keyword evidence="5" id="KW-1185">Reference proteome</keyword>
<dbReference type="EMBL" id="NKCL01000513">
    <property type="protein sequence ID" value="RSL65520.1"/>
    <property type="molecule type" value="Genomic_DNA"/>
</dbReference>
<proteinExistence type="inferred from homology"/>
<evidence type="ECO:0000256" key="2">
    <source>
        <dbReference type="ARBA" id="ARBA00023002"/>
    </source>
</evidence>
<accession>A0A428QJN1</accession>
<comment type="similarity">
    <text evidence="1">Belongs to the short-chain dehydrogenases/reductases (SDR) family.</text>
</comment>
<dbReference type="Pfam" id="PF00106">
    <property type="entry name" value="adh_short"/>
    <property type="match status" value="1"/>
</dbReference>
<dbReference type="PANTHER" id="PTHR43115">
    <property type="entry name" value="DEHYDROGENASE/REDUCTASE SDR FAMILY MEMBER 11"/>
    <property type="match status" value="1"/>
</dbReference>
<dbReference type="InterPro" id="IPR002347">
    <property type="entry name" value="SDR_fam"/>
</dbReference>
<reference evidence="4 5" key="1">
    <citation type="submission" date="2017-06" db="EMBL/GenBank/DDBJ databases">
        <title>Comparative genomic analysis of Ambrosia Fusariam Clade fungi.</title>
        <authorList>
            <person name="Stajich J.E."/>
            <person name="Carrillo J."/>
            <person name="Kijimoto T."/>
            <person name="Eskalen A."/>
            <person name="O'Donnell K."/>
            <person name="Kasson M."/>
        </authorList>
    </citation>
    <scope>NUCLEOTIDE SEQUENCE [LARGE SCALE GENOMIC DNA]</scope>
    <source>
        <strain evidence="4 5">NRRL62606</strain>
    </source>
</reference>
<evidence type="ECO:0000256" key="1">
    <source>
        <dbReference type="ARBA" id="ARBA00006484"/>
    </source>
</evidence>
<name>A0A428QJN1_9HYPO</name>